<gene>
    <name evidence="1" type="ORF">EVAR_54059_1</name>
</gene>
<dbReference type="Proteomes" id="UP000299102">
    <property type="component" value="Unassembled WGS sequence"/>
</dbReference>
<name>A0A4C1XHS1_EUMVA</name>
<sequence>MIPETGADYNEDCCAKHNVVGYGTGKKEERMHLEQKSFYALMHYFYPASHPAPHTDVVRIRNICHTIACHLVFILCNTLKKNIATIVFR</sequence>
<evidence type="ECO:0000313" key="2">
    <source>
        <dbReference type="Proteomes" id="UP000299102"/>
    </source>
</evidence>
<protein>
    <submittedName>
        <fullName evidence="1">Uncharacterized protein</fullName>
    </submittedName>
</protein>
<proteinExistence type="predicted"/>
<organism evidence="1 2">
    <name type="scientific">Eumeta variegata</name>
    <name type="common">Bagworm moth</name>
    <name type="synonym">Eumeta japonica</name>
    <dbReference type="NCBI Taxonomy" id="151549"/>
    <lineage>
        <taxon>Eukaryota</taxon>
        <taxon>Metazoa</taxon>
        <taxon>Ecdysozoa</taxon>
        <taxon>Arthropoda</taxon>
        <taxon>Hexapoda</taxon>
        <taxon>Insecta</taxon>
        <taxon>Pterygota</taxon>
        <taxon>Neoptera</taxon>
        <taxon>Endopterygota</taxon>
        <taxon>Lepidoptera</taxon>
        <taxon>Glossata</taxon>
        <taxon>Ditrysia</taxon>
        <taxon>Tineoidea</taxon>
        <taxon>Psychidae</taxon>
        <taxon>Oiketicinae</taxon>
        <taxon>Eumeta</taxon>
    </lineage>
</organism>
<evidence type="ECO:0000313" key="1">
    <source>
        <dbReference type="EMBL" id="GBP62034.1"/>
    </source>
</evidence>
<comment type="caution">
    <text evidence="1">The sequence shown here is derived from an EMBL/GenBank/DDBJ whole genome shotgun (WGS) entry which is preliminary data.</text>
</comment>
<dbReference type="EMBL" id="BGZK01000830">
    <property type="protein sequence ID" value="GBP62034.1"/>
    <property type="molecule type" value="Genomic_DNA"/>
</dbReference>
<accession>A0A4C1XHS1</accession>
<reference evidence="1 2" key="1">
    <citation type="journal article" date="2019" name="Commun. Biol.">
        <title>The bagworm genome reveals a unique fibroin gene that provides high tensile strength.</title>
        <authorList>
            <person name="Kono N."/>
            <person name="Nakamura H."/>
            <person name="Ohtoshi R."/>
            <person name="Tomita M."/>
            <person name="Numata K."/>
            <person name="Arakawa K."/>
        </authorList>
    </citation>
    <scope>NUCLEOTIDE SEQUENCE [LARGE SCALE GENOMIC DNA]</scope>
</reference>
<keyword evidence="2" id="KW-1185">Reference proteome</keyword>
<dbReference type="AlphaFoldDB" id="A0A4C1XHS1"/>